<name>A0A0D0ELK2_9FLAO</name>
<comment type="caution">
    <text evidence="2">The sequence shown here is derived from an EMBL/GenBank/DDBJ whole genome shotgun (WGS) entry which is preliminary data.</text>
</comment>
<reference evidence="3 5" key="2">
    <citation type="submission" date="2016-11" db="EMBL/GenBank/DDBJ databases">
        <title>Whole genomes of Flavobacteriaceae.</title>
        <authorList>
            <person name="Stine C."/>
            <person name="Li C."/>
            <person name="Tadesse D."/>
        </authorList>
    </citation>
    <scope>NUCLEOTIDE SEQUENCE [LARGE SCALE GENOMIC DNA]</scope>
    <source>
        <strain evidence="3 5">ATCC 51468</strain>
    </source>
</reference>
<evidence type="ECO:0008006" key="6">
    <source>
        <dbReference type="Google" id="ProtNLM"/>
    </source>
</evidence>
<evidence type="ECO:0000313" key="3">
    <source>
        <dbReference type="EMBL" id="OXA88556.1"/>
    </source>
</evidence>
<protein>
    <recommendedName>
        <fullName evidence="6">TonB-dependent receptor plug domain-containing protein</fullName>
    </recommendedName>
</protein>
<sequence length="790" mass="90550">MKLILKFFALLFCLQSFSQTSDNTEKIKNYIEAYFHYDRENLHIQFNKDIYLNNEDIAFKGYVFSKNTNTPNLNTTNIELIVYDDQQQIIQKQLLFAEFGTFSGGIHLNGKLKSGKYHFHFYTNWMNNFKEDDSFNQTIEIIDRKDNYRFENSEPDYKTAEINLFPESGVIINDIVNTVGIKIKDCNKKGIEVKDGIIVDSKSNEIAHFHTNKMGNGVVYFKADLNEKYTLKINTDKLKISKPLDKVQETGVVVSYNNNLAQNRLLVVVKTNDKGLEVYQNKKFILLIQQDGVFMQKEITFADKKTDQISFFDKKFLSIGVNTIRILDENLNEVAQRLVYIEGDTVPATTLETKTVSTDSISLSGKTALNKPRLSISVLPENTICINQKRSLAGTFYLNAYLDQPEIANYDYYNPDNANRKQDMELLMLNQNKSKFNWESIKSDPPKITFKFQKGVTVSGRVEQKEKSNSKNKMSLISLKSNLFEESPIDSDNAFKFEHFFAQDSTVLVLQMVNEKNLAQLTKVEARVSRDESRFVLGPTFDKSICPSPIKSENTFSFSPLKPEDHAINLEGVAVQNNFKKEVLVHKGDMSSSARAFKIKDNDYRSILNFLSFNGYVTGVNPNDNNVYVRNSRSTYLGDSATSPAVYIDNFLVFDMNQLFNLTLDQIDEIYIDQTGNSDQTASGNGTIKIFMKNDVKNKYFKPKYSSIVVTKGFTQNIQFKNIKFETQNEFNYFGTLYWSSDLKINDNSGFELKLPKNDQKEIQILLEGFSDDGKLISEIRKIPVNNTKS</sequence>
<accession>A0A0D0ELK2</accession>
<dbReference type="STRING" id="37752.IW18_10300"/>
<organism evidence="2 4">
    <name type="scientific">Flavobacterium hibernum</name>
    <dbReference type="NCBI Taxonomy" id="37752"/>
    <lineage>
        <taxon>Bacteria</taxon>
        <taxon>Pseudomonadati</taxon>
        <taxon>Bacteroidota</taxon>
        <taxon>Flavobacteriia</taxon>
        <taxon>Flavobacteriales</taxon>
        <taxon>Flavobacteriaceae</taxon>
        <taxon>Flavobacterium</taxon>
    </lineage>
</organism>
<proteinExistence type="predicted"/>
<feature type="chain" id="PRO_5002209658" description="TonB-dependent receptor plug domain-containing protein" evidence="1">
    <location>
        <begin position="19"/>
        <end position="790"/>
    </location>
</feature>
<dbReference type="Gene3D" id="2.60.40.1930">
    <property type="match status" value="1"/>
</dbReference>
<reference evidence="2 4" key="1">
    <citation type="submission" date="2015-01" db="EMBL/GenBank/DDBJ databases">
        <title>Genome of Flavobacterium hibernum DSM 12611.</title>
        <authorList>
            <person name="Stropko S.J."/>
            <person name="Pipes S.E."/>
            <person name="Newman J.D."/>
        </authorList>
    </citation>
    <scope>NUCLEOTIDE SEQUENCE [LARGE SCALE GENOMIC DNA]</scope>
    <source>
        <strain evidence="2 4">DSM 12611</strain>
    </source>
</reference>
<evidence type="ECO:0000313" key="2">
    <source>
        <dbReference type="EMBL" id="KIO52915.1"/>
    </source>
</evidence>
<dbReference type="RefSeq" id="WP_041517495.1">
    <property type="nucleotide sequence ID" value="NZ_JPRK01000008.1"/>
</dbReference>
<evidence type="ECO:0000313" key="5">
    <source>
        <dbReference type="Proteomes" id="UP000198302"/>
    </source>
</evidence>
<evidence type="ECO:0000313" key="4">
    <source>
        <dbReference type="Proteomes" id="UP000032061"/>
    </source>
</evidence>
<dbReference type="OrthoDB" id="679547at2"/>
<dbReference type="EMBL" id="MUGX01000010">
    <property type="protein sequence ID" value="OXA88556.1"/>
    <property type="molecule type" value="Genomic_DNA"/>
</dbReference>
<feature type="signal peptide" evidence="1">
    <location>
        <begin position="1"/>
        <end position="18"/>
    </location>
</feature>
<dbReference type="Proteomes" id="UP000032061">
    <property type="component" value="Unassembled WGS sequence"/>
</dbReference>
<keyword evidence="5" id="KW-1185">Reference proteome</keyword>
<gene>
    <name evidence="3" type="ORF">B0A73_07710</name>
    <name evidence="2" type="ORF">IW18_10300</name>
</gene>
<dbReference type="Proteomes" id="UP000198302">
    <property type="component" value="Unassembled WGS sequence"/>
</dbReference>
<keyword evidence="1" id="KW-0732">Signal</keyword>
<dbReference type="AlphaFoldDB" id="A0A0D0ELK2"/>
<evidence type="ECO:0000256" key="1">
    <source>
        <dbReference type="SAM" id="SignalP"/>
    </source>
</evidence>
<dbReference type="EMBL" id="JPRK01000008">
    <property type="protein sequence ID" value="KIO52915.1"/>
    <property type="molecule type" value="Genomic_DNA"/>
</dbReference>